<organism evidence="1 2">
    <name type="scientific">Lepidopterella palustris CBS 459.81</name>
    <dbReference type="NCBI Taxonomy" id="1314670"/>
    <lineage>
        <taxon>Eukaryota</taxon>
        <taxon>Fungi</taxon>
        <taxon>Dikarya</taxon>
        <taxon>Ascomycota</taxon>
        <taxon>Pezizomycotina</taxon>
        <taxon>Dothideomycetes</taxon>
        <taxon>Pleosporomycetidae</taxon>
        <taxon>Mytilinidiales</taxon>
        <taxon>Argynnaceae</taxon>
        <taxon>Lepidopterella</taxon>
    </lineage>
</organism>
<gene>
    <name evidence="1" type="ORF">K432DRAFT_385663</name>
</gene>
<evidence type="ECO:0000313" key="1">
    <source>
        <dbReference type="EMBL" id="OCK76138.1"/>
    </source>
</evidence>
<accession>A0A8E2E2T2</accession>
<keyword evidence="2" id="KW-1185">Reference proteome</keyword>
<reference evidence="1 2" key="1">
    <citation type="journal article" date="2016" name="Nat. Commun.">
        <title>Ectomycorrhizal ecology is imprinted in the genome of the dominant symbiotic fungus Cenococcum geophilum.</title>
        <authorList>
            <consortium name="DOE Joint Genome Institute"/>
            <person name="Peter M."/>
            <person name="Kohler A."/>
            <person name="Ohm R.A."/>
            <person name="Kuo A."/>
            <person name="Krutzmann J."/>
            <person name="Morin E."/>
            <person name="Arend M."/>
            <person name="Barry K.W."/>
            <person name="Binder M."/>
            <person name="Choi C."/>
            <person name="Clum A."/>
            <person name="Copeland A."/>
            <person name="Grisel N."/>
            <person name="Haridas S."/>
            <person name="Kipfer T."/>
            <person name="LaButti K."/>
            <person name="Lindquist E."/>
            <person name="Lipzen A."/>
            <person name="Maire R."/>
            <person name="Meier B."/>
            <person name="Mihaltcheva S."/>
            <person name="Molinier V."/>
            <person name="Murat C."/>
            <person name="Poggeler S."/>
            <person name="Quandt C.A."/>
            <person name="Sperisen C."/>
            <person name="Tritt A."/>
            <person name="Tisserant E."/>
            <person name="Crous P.W."/>
            <person name="Henrissat B."/>
            <person name="Nehls U."/>
            <person name="Egli S."/>
            <person name="Spatafora J.W."/>
            <person name="Grigoriev I.V."/>
            <person name="Martin F.M."/>
        </authorList>
    </citation>
    <scope>NUCLEOTIDE SEQUENCE [LARGE SCALE GENOMIC DNA]</scope>
    <source>
        <strain evidence="1 2">CBS 459.81</strain>
    </source>
</reference>
<proteinExistence type="predicted"/>
<dbReference type="Proteomes" id="UP000250266">
    <property type="component" value="Unassembled WGS sequence"/>
</dbReference>
<dbReference type="EMBL" id="KV745239">
    <property type="protein sequence ID" value="OCK76138.1"/>
    <property type="molecule type" value="Genomic_DNA"/>
</dbReference>
<evidence type="ECO:0000313" key="2">
    <source>
        <dbReference type="Proteomes" id="UP000250266"/>
    </source>
</evidence>
<name>A0A8E2E2T2_9PEZI</name>
<dbReference type="AlphaFoldDB" id="A0A8E2E2T2"/>
<sequence length="63" mass="7209">MIHSMHTIRSDSAKRPSIRRKCHPSYDCLSSIHSPGRIIHFTTYAPHNMHPSTLMIIPAPFDL</sequence>
<protein>
    <submittedName>
        <fullName evidence="1">Uncharacterized protein</fullName>
    </submittedName>
</protein>